<protein>
    <recommendedName>
        <fullName evidence="3">M96 mating-specific protein family</fullName>
    </recommendedName>
</protein>
<keyword evidence="2" id="KW-1185">Reference proteome</keyword>
<reference evidence="1" key="1">
    <citation type="submission" date="2021-02" db="EMBL/GenBank/DDBJ databases">
        <authorList>
            <person name="Palmer J.M."/>
        </authorList>
    </citation>
    <scope>NUCLEOTIDE SEQUENCE</scope>
    <source>
        <strain evidence="1">SCRP23</strain>
    </source>
</reference>
<evidence type="ECO:0000313" key="2">
    <source>
        <dbReference type="Proteomes" id="UP000693981"/>
    </source>
</evidence>
<accession>A0A8T1WWP4</accession>
<proteinExistence type="predicted"/>
<dbReference type="AlphaFoldDB" id="A0A8T1WWP4"/>
<organism evidence="1 2">
    <name type="scientific">Phytophthora boehmeriae</name>
    <dbReference type="NCBI Taxonomy" id="109152"/>
    <lineage>
        <taxon>Eukaryota</taxon>
        <taxon>Sar</taxon>
        <taxon>Stramenopiles</taxon>
        <taxon>Oomycota</taxon>
        <taxon>Peronosporomycetes</taxon>
        <taxon>Peronosporales</taxon>
        <taxon>Peronosporaceae</taxon>
        <taxon>Phytophthora</taxon>
    </lineage>
</organism>
<sequence>MAEDKHVDDAFLADLTAFLGDDDTSNTLKEELHTPAIASNDDKKLLSDHQLLSDVEGVNFVTPPPITENGPPSAANFENISQVANMSMTRREIQSAQASKRRNRYRQKLKDERTTLIRQESELSSTLRQLQSAQALRKRRPMDTMVLSVWRAIAKRQLEKRLEAEQQQRQLRAAVVSRARLIHQMKAFLQESKHDNPRAKFIESSGGSDGGAVIQNFVTELESLYVQVDQLFSELEFKTSVSLCLSYNLELRKEQDLEFFESTDATVIPYGFDQTAEALSSIMLSDLGGSRFVEGIPDPDNTTAVRYNISYRCGMNNNAILTCYTVTRRYVEAGRIVFVWRALVEGQDEFSGLHTDETGWVVVRPSTDSRDLDECPLTVIESYVRLVPISFGAGSNRKIAERFTKIVIETSKEEIKEVTRMLESILLESP</sequence>
<dbReference type="EMBL" id="JAGDFL010000166">
    <property type="protein sequence ID" value="KAG7396239.1"/>
    <property type="molecule type" value="Genomic_DNA"/>
</dbReference>
<evidence type="ECO:0000313" key="1">
    <source>
        <dbReference type="EMBL" id="KAG7396239.1"/>
    </source>
</evidence>
<comment type="caution">
    <text evidence="1">The sequence shown here is derived from an EMBL/GenBank/DDBJ whole genome shotgun (WGS) entry which is preliminary data.</text>
</comment>
<dbReference type="Proteomes" id="UP000693981">
    <property type="component" value="Unassembled WGS sequence"/>
</dbReference>
<dbReference type="OrthoDB" id="76483at2759"/>
<gene>
    <name evidence="1" type="ORF">PHYBOEH_002557</name>
</gene>
<evidence type="ECO:0008006" key="3">
    <source>
        <dbReference type="Google" id="ProtNLM"/>
    </source>
</evidence>
<name>A0A8T1WWP4_9STRA</name>